<dbReference type="InterPro" id="IPR013968">
    <property type="entry name" value="PKS_KR"/>
</dbReference>
<proteinExistence type="predicted"/>
<dbReference type="SMART" id="SM01294">
    <property type="entry name" value="PKS_PP_betabranch"/>
    <property type="match status" value="2"/>
</dbReference>
<dbReference type="PROSITE" id="PS52019">
    <property type="entry name" value="PKS_MFAS_DH"/>
    <property type="match status" value="2"/>
</dbReference>
<dbReference type="InterPro" id="IPR001227">
    <property type="entry name" value="Ac_transferase_dom_sf"/>
</dbReference>
<dbReference type="PROSITE" id="PS52004">
    <property type="entry name" value="KS3_2"/>
    <property type="match status" value="2"/>
</dbReference>
<evidence type="ECO:0000259" key="12">
    <source>
        <dbReference type="PROSITE" id="PS52019"/>
    </source>
</evidence>
<dbReference type="SMART" id="SM00827">
    <property type="entry name" value="PKS_AT"/>
    <property type="match status" value="2"/>
</dbReference>
<dbReference type="InterPro" id="IPR049552">
    <property type="entry name" value="PKS_DH_N"/>
</dbReference>
<feature type="active site" description="Proton acceptor; for dehydratase activity" evidence="9">
    <location>
        <position position="2969"/>
    </location>
</feature>
<dbReference type="InterPro" id="IPR016036">
    <property type="entry name" value="Malonyl_transacylase_ACP-bd"/>
</dbReference>
<dbReference type="InterPro" id="IPR011032">
    <property type="entry name" value="GroES-like_sf"/>
</dbReference>
<gene>
    <name evidence="13" type="primary">sle_61450</name>
</gene>
<reference evidence="13 14" key="1">
    <citation type="submission" date="2015-02" db="EMBL/GenBank/DDBJ databases">
        <authorList>
            <person name="Gomez-Escribano P.J."/>
        </authorList>
    </citation>
    <scope>NUCLEOTIDE SEQUENCE [LARGE SCALE GENOMIC DNA]</scope>
    <source>
        <strain evidence="14">C34 (DSM 42122 / NRRL B-24963)</strain>
    </source>
</reference>
<dbReference type="Pfam" id="PF13602">
    <property type="entry name" value="ADH_zinc_N_2"/>
    <property type="match status" value="1"/>
</dbReference>
<evidence type="ECO:0000256" key="8">
    <source>
        <dbReference type="ARBA" id="ARBA00023315"/>
    </source>
</evidence>
<evidence type="ECO:0000256" key="5">
    <source>
        <dbReference type="ARBA" id="ARBA00022679"/>
    </source>
</evidence>
<dbReference type="SUPFAM" id="SSF50129">
    <property type="entry name" value="GroES-like"/>
    <property type="match status" value="1"/>
</dbReference>
<evidence type="ECO:0000313" key="14">
    <source>
        <dbReference type="Proteomes" id="UP000035016"/>
    </source>
</evidence>
<dbReference type="Pfam" id="PF08659">
    <property type="entry name" value="KR"/>
    <property type="match status" value="2"/>
</dbReference>
<dbReference type="FunFam" id="3.40.47.10:FF:000019">
    <property type="entry name" value="Polyketide synthase type I"/>
    <property type="match status" value="2"/>
</dbReference>
<dbReference type="InterPro" id="IPR014043">
    <property type="entry name" value="Acyl_transferase_dom"/>
</dbReference>
<dbReference type="Gene3D" id="1.10.1200.10">
    <property type="entry name" value="ACP-like"/>
    <property type="match status" value="2"/>
</dbReference>
<dbReference type="SMART" id="SM00823">
    <property type="entry name" value="PKS_PP"/>
    <property type="match status" value="2"/>
</dbReference>
<evidence type="ECO:0000256" key="9">
    <source>
        <dbReference type="PROSITE-ProRule" id="PRU01363"/>
    </source>
</evidence>
<dbReference type="Pfam" id="PF00109">
    <property type="entry name" value="ketoacyl-synt"/>
    <property type="match status" value="2"/>
</dbReference>
<dbReference type="Pfam" id="PF08990">
    <property type="entry name" value="Docking"/>
    <property type="match status" value="1"/>
</dbReference>
<dbReference type="InterPro" id="IPR036291">
    <property type="entry name" value="NAD(P)-bd_dom_sf"/>
</dbReference>
<evidence type="ECO:0000256" key="2">
    <source>
        <dbReference type="ARBA" id="ARBA00004792"/>
    </source>
</evidence>
<dbReference type="SMART" id="SM00822">
    <property type="entry name" value="PKS_KR"/>
    <property type="match status" value="2"/>
</dbReference>
<dbReference type="InterPro" id="IPR018201">
    <property type="entry name" value="Ketoacyl_synth_AS"/>
</dbReference>
<dbReference type="InterPro" id="IPR016039">
    <property type="entry name" value="Thiolase-like"/>
</dbReference>
<feature type="domain" description="PKS/mFAS DH" evidence="12">
    <location>
        <begin position="937"/>
        <end position="1205"/>
    </location>
</feature>
<organism evidence="13 14">
    <name type="scientific">Streptomyces leeuwenhoekii</name>
    <dbReference type="NCBI Taxonomy" id="1437453"/>
    <lineage>
        <taxon>Bacteria</taxon>
        <taxon>Bacillati</taxon>
        <taxon>Actinomycetota</taxon>
        <taxon>Actinomycetes</taxon>
        <taxon>Kitasatosporales</taxon>
        <taxon>Streptomycetaceae</taxon>
        <taxon>Streptomyces</taxon>
    </lineage>
</organism>
<dbReference type="SUPFAM" id="SSF53901">
    <property type="entry name" value="Thiolase-like"/>
    <property type="match status" value="2"/>
</dbReference>
<dbReference type="FunFam" id="3.40.366.10:FF:000002">
    <property type="entry name" value="Probable polyketide synthase 2"/>
    <property type="match status" value="1"/>
</dbReference>
<dbReference type="Gene3D" id="3.40.366.10">
    <property type="entry name" value="Malonyl-Coenzyme A Acyl Carrier Protein, domain 2"/>
    <property type="match status" value="2"/>
</dbReference>
<dbReference type="InterPro" id="IPR049900">
    <property type="entry name" value="PKS_mFAS_DH"/>
</dbReference>
<dbReference type="InterPro" id="IPR050091">
    <property type="entry name" value="PKS_NRPS_Biosynth_Enz"/>
</dbReference>
<dbReference type="Pfam" id="PF00698">
    <property type="entry name" value="Acyl_transf_1"/>
    <property type="match status" value="2"/>
</dbReference>
<dbReference type="InterPro" id="IPR014031">
    <property type="entry name" value="Ketoacyl_synth_C"/>
</dbReference>
<feature type="domain" description="Ketosynthase family 3 (KS3)" evidence="11">
    <location>
        <begin position="2070"/>
        <end position="2493"/>
    </location>
</feature>
<feature type="region of interest" description="C-terminal hotdog fold" evidence="9">
    <location>
        <begin position="3071"/>
        <end position="3209"/>
    </location>
</feature>
<dbReference type="RefSeq" id="WP_053042703.1">
    <property type="nucleotide sequence ID" value="NZ_LN831790.1"/>
</dbReference>
<dbReference type="Pfam" id="PF02801">
    <property type="entry name" value="Ketoacyl-synt_C"/>
    <property type="match status" value="2"/>
</dbReference>
<evidence type="ECO:0000256" key="7">
    <source>
        <dbReference type="ARBA" id="ARBA00023268"/>
    </source>
</evidence>
<feature type="active site" description="Proton acceptor; for dehydratase activity" evidence="9">
    <location>
        <position position="969"/>
    </location>
</feature>
<dbReference type="PROSITE" id="PS50075">
    <property type="entry name" value="CARRIER"/>
    <property type="match status" value="2"/>
</dbReference>
<dbReference type="CDD" id="cd08956">
    <property type="entry name" value="KR_3_FAS_SDR_x"/>
    <property type="match status" value="2"/>
</dbReference>
<dbReference type="Pfam" id="PF00550">
    <property type="entry name" value="PP-binding"/>
    <property type="match status" value="2"/>
</dbReference>
<dbReference type="Gene3D" id="3.40.50.720">
    <property type="entry name" value="NAD(P)-binding Rossmann-like Domain"/>
    <property type="match status" value="2"/>
</dbReference>
<feature type="region of interest" description="N-terminal hotdog fold" evidence="9">
    <location>
        <begin position="937"/>
        <end position="1062"/>
    </location>
</feature>
<dbReference type="InterPro" id="IPR049551">
    <property type="entry name" value="PKS_DH_C"/>
</dbReference>
<evidence type="ECO:0000259" key="11">
    <source>
        <dbReference type="PROSITE" id="PS52004"/>
    </source>
</evidence>
<feature type="domain" description="Carrier" evidence="10">
    <location>
        <begin position="1973"/>
        <end position="2051"/>
    </location>
</feature>
<dbReference type="InterPro" id="IPR015083">
    <property type="entry name" value="NorB/c/GfsB-D-like_docking"/>
</dbReference>
<feature type="active site" description="Proton donor; for dehydratase activity" evidence="9">
    <location>
        <position position="3131"/>
    </location>
</feature>
<keyword evidence="6" id="KW-0045">Antibiotic biosynthesis</keyword>
<evidence type="ECO:0000256" key="6">
    <source>
        <dbReference type="ARBA" id="ARBA00023194"/>
    </source>
</evidence>
<keyword evidence="8" id="KW-0012">Acyltransferase</keyword>
<accession>A0A0F7W0T3</accession>
<dbReference type="InterPro" id="IPR014030">
    <property type="entry name" value="Ketoacyl_synth_N"/>
</dbReference>
<keyword evidence="5" id="KW-0808">Transferase</keyword>
<dbReference type="InterPro" id="IPR057326">
    <property type="entry name" value="KR_dom"/>
</dbReference>
<dbReference type="SUPFAM" id="SSF47336">
    <property type="entry name" value="ACP-like"/>
    <property type="match status" value="2"/>
</dbReference>
<dbReference type="Proteomes" id="UP000035016">
    <property type="component" value="Chromosome Chromosome"/>
</dbReference>
<dbReference type="GO" id="GO:0033068">
    <property type="term" value="P:macrolide biosynthetic process"/>
    <property type="evidence" value="ECO:0007669"/>
    <property type="project" value="UniProtKB-ARBA"/>
</dbReference>
<dbReference type="SMART" id="SM00825">
    <property type="entry name" value="PKS_KS"/>
    <property type="match status" value="2"/>
</dbReference>
<dbReference type="SUPFAM" id="SSF51735">
    <property type="entry name" value="NAD(P)-binding Rossmann-fold domains"/>
    <property type="match status" value="5"/>
</dbReference>
<dbReference type="PROSITE" id="PS00606">
    <property type="entry name" value="KS3_1"/>
    <property type="match status" value="2"/>
</dbReference>
<dbReference type="InterPro" id="IPR016035">
    <property type="entry name" value="Acyl_Trfase/lysoPLipase"/>
</dbReference>
<comment type="cofactor">
    <cofactor evidence="1">
        <name>pantetheine 4'-phosphate</name>
        <dbReference type="ChEBI" id="CHEBI:47942"/>
    </cofactor>
</comment>
<feature type="region of interest" description="C-terminal hotdog fold" evidence="9">
    <location>
        <begin position="1074"/>
        <end position="1205"/>
    </location>
</feature>
<feature type="domain" description="Carrier" evidence="10">
    <location>
        <begin position="3631"/>
        <end position="3706"/>
    </location>
</feature>
<dbReference type="GO" id="GO:0004312">
    <property type="term" value="F:fatty acid synthase activity"/>
    <property type="evidence" value="ECO:0007669"/>
    <property type="project" value="TreeGrafter"/>
</dbReference>
<dbReference type="GO" id="GO:0016491">
    <property type="term" value="F:oxidoreductase activity"/>
    <property type="evidence" value="ECO:0007669"/>
    <property type="project" value="InterPro"/>
</dbReference>
<dbReference type="InterPro" id="IPR032821">
    <property type="entry name" value="PKS_assoc"/>
</dbReference>
<evidence type="ECO:0000256" key="3">
    <source>
        <dbReference type="ARBA" id="ARBA00022450"/>
    </source>
</evidence>
<feature type="region of interest" description="N-terminal hotdog fold" evidence="9">
    <location>
        <begin position="2937"/>
        <end position="3059"/>
    </location>
</feature>
<dbReference type="SMART" id="SM00829">
    <property type="entry name" value="PKS_ER"/>
    <property type="match status" value="1"/>
</dbReference>
<dbReference type="KEGG" id="sle:sle_61450"/>
<keyword evidence="3" id="KW-0596">Phosphopantetheine</keyword>
<dbReference type="SUPFAM" id="SSF55048">
    <property type="entry name" value="Probable ACP-binding domain of malonyl-CoA ACP transacylase"/>
    <property type="match status" value="2"/>
</dbReference>
<dbReference type="InterPro" id="IPR013154">
    <property type="entry name" value="ADH-like_N"/>
</dbReference>
<dbReference type="Gene3D" id="3.40.47.10">
    <property type="match status" value="2"/>
</dbReference>
<dbReference type="EMBL" id="LN831790">
    <property type="protein sequence ID" value="CQR65600.1"/>
    <property type="molecule type" value="Genomic_DNA"/>
</dbReference>
<feature type="domain" description="Ketosynthase family 3 (KS3)" evidence="11">
    <location>
        <begin position="38"/>
        <end position="467"/>
    </location>
</feature>
<dbReference type="Pfam" id="PF16197">
    <property type="entry name" value="KAsynt_C_assoc"/>
    <property type="match status" value="2"/>
</dbReference>
<dbReference type="InterPro" id="IPR009081">
    <property type="entry name" value="PP-bd_ACP"/>
</dbReference>
<dbReference type="Gene3D" id="3.30.70.3290">
    <property type="match status" value="2"/>
</dbReference>
<dbReference type="InterPro" id="IPR020806">
    <property type="entry name" value="PKS_PP-bd"/>
</dbReference>
<dbReference type="InterPro" id="IPR006162">
    <property type="entry name" value="Ppantetheine_attach_site"/>
</dbReference>
<dbReference type="InterPro" id="IPR020843">
    <property type="entry name" value="ER"/>
</dbReference>
<dbReference type="Gene3D" id="3.90.180.10">
    <property type="entry name" value="Medium-chain alcohol dehydrogenases, catalytic domain"/>
    <property type="match status" value="1"/>
</dbReference>
<dbReference type="Pfam" id="PF08240">
    <property type="entry name" value="ADH_N"/>
    <property type="match status" value="1"/>
</dbReference>
<sequence>MSTATEPNEEKLLTYLRKVSADLSRANRRLRELEDGEREPIAIVGMGCRYPGGVRSPEELWRLVEGGVDAISGFPTDRGWPLADLLDPDPGRSGASHTHEGGFLHDAARFDAAFFGISPREALSMDPQQRLLLETAWEVFEEAGIDPLSLRGSRTGVFAGMMYHDYVVRVLASPADAGELDGYLANGSSGSVASGRVAYAFGFEGPAVTVDTACSSSLVALHLAAQALRQGECDLALAGGVTVMSTPTTFVEFSRQRALAADGRCKSFAASADGTGWGEGVGLLLVERLSDARRNGHQVLAVVRGSAVNSDGASNGLTAPNGPAQERVIRQALAAARLSAQDVDVVEAHGTGTVLGDPIEARALLATYGRERAPERPLWLGSVKSNLGHTQAAAGVAGVIKMVQAMRHGVLPRTLHVDEPTPHVDWSAGAVRLLTEEVPWRAGNQPRRAAVSSFGVSGTNAHVILESYAEAPVRVPAAEAVLDTGAVVAVPVSARSTTALRALAGLLLREVDTATPADLAYSLATTRAALSHRAVITATCPGELRRGLAALAGGGSAANLVHAEPAGGSVVFVFPGQGAQWAGMALELLGAAPVFADRLLECDTAVAAHAGWSVLDVLRGVEGAPALDRVDVVQPVLFAVMVSLAALWQACGVKPAAVIGHSQGEIAAAAVAGALELDDAARVVVLRSRALVRLAGLGGMASVALPEAELPELLRPWGEALSVAAVNGPRSTVVSGERAALAALLAACADAGIRAREIKVDYASHSPQVDLVRDEVLGALDGITPRPANIPFFSTVTGEWADTTGLDGGYWYRNLRQTVDLEGAVRALTGQGHRLFVEVSPHPVLAMAIQETLDEVGGAMLSTLRRDDGGSARFLTSLAEAHVRGADVRWSAHSGQAAGTRVPLPTYPFEDIRYWPGEPAERAAGSATGLGQRGAEHPLLAAELWLADGDGLLLTGRLSTRTHPWLADHALFGTAVLPGTALLDLVATAAARLGAGRVEELVLHESLAVPEEGAVHVQLAVGAADPDGRRTVTVHSQPGDGAADLPWTQHATGTVLPPTHPPATSDADFPPPGAVAVPLDELYARLAAGGFHYGPAFRCLRAAWHAEDELFAELALPTTAYAGFGLHPALLDAALHTLALRYPEGRIPFSWHGVTLAAGGHQAARVRLTPAGADSVSLHVTDAAGTTIATVESLVLRPVPAAGARSDALFRSDWADLPLRPAPAPHWAMLGDAVTLPGCTAYPTPAALCEAGPVPEVVFAAPPTAAECPAAVHQAAHWALALLQDWLADDRLGSARLVVTTCGQSAAAAAVHGMLRSAQTEHPGRFVLLDHDGDLPVPALAAALAEDEPELVFRDGTARVPRLGRPGTDATLAPPPGAVHWRLDAVPRGSFDRLAFVACPELAEPLAPGQVRVAVRVAGLNFRDVLNALAVDLGEDAPRLGVEGAGVVEAVAADVTGLRPGDRVLGLFSGAVGPAAVTDHRLLVPVPEGWSFAQAAAMPAAFLTAYYGLVDLAGLRAGETVLVHAAAGGVGMAAVQLAGHLGARVLGTAGPGKWPALRALGLTDEEIASSRDTGFTERFPPADVVLNSLSGPFVDASLDVLAPGGRFLEMGKTDIRAAEEVTDRRPDIGYRAFDLREAGPDRIQDMLRTLLELFDRGLLRHLPVTAFDARRAPEAFRYLAQARHTGKVVLTLPAPPAPGGTVLVTGATGTLGSLVARHLVREHGVRHLVLLSRRGPQAEGARELVAELAAEGAEATAVACDAADRAALAEVLAAIPAEHPLTGVVHTAGVLDDGVLESLSARRVSGVLRPKVDAAWHLHELTAGADLALFVVFSSVAGLVGSPGQSAYAAANAALDALVARRHAAGLPGLSLAWGLWARRSGLTGDLGADDLARIARGGILPLSSTEGLALFDTALSIAEPVLAPVRLDLPALRGGTVPAVLRSVVTGARRPAASTAAQQDLGERLAGMSEAEATRALVSAVRAQAAAVLGHQQPDAVGANRAFREMGFDSLTAVELRNRLATATGLRLPATLVFDHPTPADLAAHLRAELHGGATTTGAVHSGHDTPGDDPVVIVGMGCRFPGGVACPADLWRLVAAGGDAITALPRDRGWDLAALTGGDRAEGTGYSQAGGFLTDAGDFDAAFFSISPRETLAMDPQQRLLLETSWETFEDAGIDPSSLRGSRTGVFVGAGSSGYGSEVSGVPEGTEGYLLTGNAASVASGRLAYTFGLEGPALTVDTACSSSLVALHLAAQALRQGECDLALAGGVTVMASPTVFTEFGQQRGLAADGRCKAFAAGADGFGAAEGVGLVLVERLSDARRHGHPVLAVIRGSAVNSDGASNGLTAPNGPAQQRVIRQALASAGLSPSDVDAVEAHGTGTALGDPIEAQALIAAYGQGRARPLWLGSVKSNIGHTQAAAGVAGVIKMVQAMRHEMLPATLHVDEPTPHVDWSAGAVELLTVRRPWPEVGRPARAAVSSFGISGTNAHLILEQAPPAEQVPAERVTGVVPWVLSAHTRVALRAQAARLRAFVAETGAHPADIALSLATTRSLLPHRAFVVGEDIAELLAALDSATPVQAREGLLAFAFSGQGSQHAGMGRELYERYQVFARVFDEVCAQLEEFSAQPVREAVLAGTGDLDRTECTQSALFAYEVALCELLGSWGVRPDVVLGHSIGELVAAHVAGVWSLRDACAVVAARGRLMGSLPEGGIMVSVRASEADVLPHLADGVSLAAVNGPESVVLSGDEEAVLAVAARWRHRRLAVSHAFHSARMEPALADFAAVLDDVTFTTSRLPVLSTLTGAVATEEIATPTYWVRQAREAVRFADAVRALPGLGVSVCAEVGPDAVLTALVGGLGTDLAAVPAGRRGRDSVRSLVTAVATLHTHGAAVDWPAFYAGAGARVVPLPTYPFRRERHWLLPKPGAGDVTAAGLGASGHPLLGATVRLADGAGVVLTGRLAVDTQPWLADHVVDGAVLVPGTALLELATHAAAEVGAGGIEELTLLAPLALPAHGGVDVQVSVRETDRDRWAVTVHSRPSDGDQPWERHATGTLTAGAPLPAVDLTTWPPPGTTALPIDDLHDRFAGLGMHYGQAFQGLRAAWRRDGEVFAEIIFPGAEPDAGRYALHPALLDAALHAGLFTGTQDQPAVAGVPFSWHGVVPGVRGATALRVRLARTGADTVALTAADPDGVPVLSVDSLALRPITATPARGGALYRLEWATAAEQPLTHHAVPSLAALAGTAVDGHPVPQAVAVAWEPGTVREVLGRALALIQEWLADRRFTGSRLVFATRTAVVVRPTDPAPDPAAAALWGLVRSAELEHPGRFGLCDSDGTAVVTVLPESAVRDGVVLVPELTRADPAPLAPLPPGTVLVTGAGGYLGGLLARHLVTTHGVRDLLLLGRGGAAELAAELTEAGARATSVACDAADRDALAAVLAAIPAEAPLVGVVHAAGVVDDCVVESLTPRRLDTVLRPKSDALTHLDALTRDADLALFVVFSSAAGTFGSPGQAGYAAANAAADALVTRRRAEGLPGVCLAWGPWEAGGGMTASADLARMAEGGLLPLAAADGLALFDAALAAPPVVLPLRLDLAALRGNPSPLLAGLLPRRPTRATAPEVPLRDRLAATPEADRHALLLDMVCAQVASVLGHTSATAVEPERALGELGLDSLTAVELRNRLDTATGLRLPTTVAFDHPNPAALAAHLLGEIGGAGAPVPVFAELDRLEAALAAAAADPAVHGEVATRLRVLLTRWTEATGHHGEGDPGEADDVVESATTEELFDIIDAEFGNF</sequence>
<evidence type="ECO:0000256" key="4">
    <source>
        <dbReference type="ARBA" id="ARBA00022553"/>
    </source>
</evidence>
<dbReference type="GO" id="GO:0004315">
    <property type="term" value="F:3-oxoacyl-[acyl-carrier-protein] synthase activity"/>
    <property type="evidence" value="ECO:0007669"/>
    <property type="project" value="InterPro"/>
</dbReference>
<evidence type="ECO:0000313" key="13">
    <source>
        <dbReference type="EMBL" id="CQR65600.1"/>
    </source>
</evidence>
<keyword evidence="7" id="KW-0511">Multifunctional enzyme</keyword>
<dbReference type="InterPro" id="IPR036736">
    <property type="entry name" value="ACP-like_sf"/>
</dbReference>
<name>A0A0F7W0T3_STRLW</name>
<evidence type="ECO:0000256" key="1">
    <source>
        <dbReference type="ARBA" id="ARBA00001957"/>
    </source>
</evidence>
<dbReference type="CDD" id="cd00833">
    <property type="entry name" value="PKS"/>
    <property type="match status" value="2"/>
</dbReference>
<dbReference type="Pfam" id="PF14765">
    <property type="entry name" value="PS-DH"/>
    <property type="match status" value="2"/>
</dbReference>
<evidence type="ECO:0000259" key="10">
    <source>
        <dbReference type="PROSITE" id="PS50075"/>
    </source>
</evidence>
<dbReference type="SMART" id="SM00826">
    <property type="entry name" value="PKS_DH"/>
    <property type="match status" value="2"/>
</dbReference>
<dbReference type="PANTHER" id="PTHR43775:SF51">
    <property type="entry name" value="INACTIVE PHENOLPHTHIOCEROL SYNTHESIS POLYKETIDE SYNTHASE TYPE I PKS1-RELATED"/>
    <property type="match status" value="1"/>
</dbReference>
<dbReference type="SUPFAM" id="SSF52151">
    <property type="entry name" value="FabD/lysophospholipase-like"/>
    <property type="match status" value="2"/>
</dbReference>
<dbReference type="CDD" id="cd05195">
    <property type="entry name" value="enoyl_red"/>
    <property type="match status" value="1"/>
</dbReference>
<dbReference type="PROSITE" id="PS00012">
    <property type="entry name" value="PHOSPHOPANTETHEINE"/>
    <property type="match status" value="2"/>
</dbReference>
<dbReference type="GO" id="GO:0006633">
    <property type="term" value="P:fatty acid biosynthetic process"/>
    <property type="evidence" value="ECO:0007669"/>
    <property type="project" value="InterPro"/>
</dbReference>
<dbReference type="Gene3D" id="3.10.129.110">
    <property type="entry name" value="Polyketide synthase dehydratase"/>
    <property type="match status" value="2"/>
</dbReference>
<keyword evidence="4" id="KW-0597">Phosphoprotein</keyword>
<dbReference type="InterPro" id="IPR020841">
    <property type="entry name" value="PKS_Beta-ketoAc_synthase_dom"/>
</dbReference>
<comment type="pathway">
    <text evidence="2">Antibiotic biosynthesis.</text>
</comment>
<dbReference type="InterPro" id="IPR020807">
    <property type="entry name" value="PKS_DH"/>
</dbReference>
<dbReference type="Pfam" id="PF21089">
    <property type="entry name" value="PKS_DH_N"/>
    <property type="match status" value="2"/>
</dbReference>
<protein>
    <submittedName>
        <fullName evidence="13">Chaxalactin biosynthesis PKS homolog to Erythronolide synthase, modules 3 and 4</fullName>
    </submittedName>
</protein>
<feature type="domain" description="PKS/mFAS DH" evidence="12">
    <location>
        <begin position="2937"/>
        <end position="3209"/>
    </location>
</feature>
<dbReference type="GO" id="GO:0031177">
    <property type="term" value="F:phosphopantetheine binding"/>
    <property type="evidence" value="ECO:0007669"/>
    <property type="project" value="InterPro"/>
</dbReference>
<feature type="active site" description="Proton donor; for dehydratase activity" evidence="9">
    <location>
        <position position="1132"/>
    </location>
</feature>
<dbReference type="Gene3D" id="3.40.50.11460">
    <property type="match status" value="1"/>
</dbReference>
<dbReference type="InterPro" id="IPR042104">
    <property type="entry name" value="PKS_dehydratase_sf"/>
</dbReference>
<dbReference type="PANTHER" id="PTHR43775">
    <property type="entry name" value="FATTY ACID SYNTHASE"/>
    <property type="match status" value="1"/>
</dbReference>
<dbReference type="FunFam" id="1.10.1200.10:FF:000007">
    <property type="entry name" value="Probable polyketide synthase pks17"/>
    <property type="match status" value="2"/>
</dbReference>